<dbReference type="STRING" id="10228.B3RSM5"/>
<dbReference type="InterPro" id="IPR007015">
    <property type="entry name" value="DNA_pol_V/MYBBP1A"/>
</dbReference>
<dbReference type="GO" id="GO:0005730">
    <property type="term" value="C:nucleolus"/>
    <property type="evidence" value="ECO:0000318"/>
    <property type="project" value="GO_Central"/>
</dbReference>
<sequence>MAKKVRLNSDAQNDILPYFWTLASVDEDERLLSAENILTVVLRLQKEYSEQKQPNMQLDKRLCNELQYTVQRLVKGLGSFRKAARLGFSTLLAEVLKQFREVSIESVLHLSSEHLIVTHSAKSEEADANDLVLVTKNLFQLSKEKNYIREIAITGIVDIIKKVPFKLFVRHIAPILQTDLQKGWNETTPEALMVVLCIEKAYKNKPYQKLLSKDWGDTPVFDTKNYAKMADILKVNVVLSKEFLRTFINSLSSTKAYLYDAAKHLATFLENFAEKDDSLLSFHIVKQLISNQGHINFDSITHTKTVQSIVAKMLALMKSYKLSTTDESWVVDVLKFLLFHSFFTTTNDIDDSIKAVEISEVVRKVLCERLQSALAELSNRCSDSTSSVTNKRAPKQLPMAGRMSNGFYWGYEILLLTRELYQQECKLIESVEHSNSINDIVNDLISIIKRIHEKSIKDNKPESIAFEVLFSHLGLTIFENTENSIELIKELQVCYNKLSAKKQANSKKKEPLWIEVLTEILLSLMTYPSSMLRSLCNSVFQLICNHLTSDGLKSITDIIDPKNEMGQESSVEVVSEKCMNFMFFELWNIGFQDDDEAESLDEELSNKEESNDEEESSEEETETIDEGFRQEVRTALGDAADDMEGNNKDDSFNTTDDSDASLSDYDDETMLKLDDALSAAFKKRLELASHGKAKKETKRTIMYYKLRVLDLIEVFIKQCPSSPLIVDLVLPLLSITTTSKSKDNKEFIERTGSILKNKLCKIQDIRVLRGINPEIGLSPLKTRRQSQAKKNQSNANKEYMIPEISFDLTEDFLYHLQNSINSFRKDLLKKSFNDYCNKIEALFTSMLNEIVEMKSELKKKHLKDFLKLVLKYANYVRNNAEACRSCDLNDIKIILEKLVSSSEFANSKGVCKNILSTIARNPQQVSSRKRKKTTTDALSNNS</sequence>
<evidence type="ECO:0000256" key="1">
    <source>
        <dbReference type="ARBA" id="ARBA00004123"/>
    </source>
</evidence>
<feature type="region of interest" description="Disordered" evidence="3">
    <location>
        <begin position="597"/>
        <end position="663"/>
    </location>
</feature>
<evidence type="ECO:0000256" key="2">
    <source>
        <dbReference type="ARBA" id="ARBA00023242"/>
    </source>
</evidence>
<feature type="region of interest" description="Disordered" evidence="3">
    <location>
        <begin position="922"/>
        <end position="942"/>
    </location>
</feature>
<keyword evidence="2" id="KW-0539">Nucleus</keyword>
<evidence type="ECO:0000313" key="5">
    <source>
        <dbReference type="Proteomes" id="UP000009022"/>
    </source>
</evidence>
<evidence type="ECO:0000256" key="3">
    <source>
        <dbReference type="SAM" id="MobiDB-lite"/>
    </source>
</evidence>
<dbReference type="PANTHER" id="PTHR13213">
    <property type="entry name" value="MYB-BINDING PROTEIN 1A FAMILY MEMBER"/>
    <property type="match status" value="1"/>
</dbReference>
<dbReference type="KEGG" id="tad:TRIADDRAFT_54659"/>
<gene>
    <name evidence="4" type="ORF">TRIADDRAFT_54659</name>
</gene>
<dbReference type="eggNOG" id="KOG1926">
    <property type="taxonomic scope" value="Eukaryota"/>
</dbReference>
<dbReference type="GeneID" id="6751752"/>
<dbReference type="InParanoid" id="B3RSM5"/>
<dbReference type="RefSeq" id="XP_002111078.1">
    <property type="nucleotide sequence ID" value="XM_002111042.1"/>
</dbReference>
<feature type="compositionally biased region" description="Acidic residues" evidence="3">
    <location>
        <begin position="610"/>
        <end position="625"/>
    </location>
</feature>
<proteinExistence type="predicted"/>
<protein>
    <recommendedName>
        <fullName evidence="6">DNA polymerase V</fullName>
    </recommendedName>
</protein>
<dbReference type="GO" id="GO:0003714">
    <property type="term" value="F:transcription corepressor activity"/>
    <property type="evidence" value="ECO:0000318"/>
    <property type="project" value="GO_Central"/>
</dbReference>
<dbReference type="AlphaFoldDB" id="B3RSM5"/>
<dbReference type="OrthoDB" id="342531at2759"/>
<reference evidence="4 5" key="1">
    <citation type="journal article" date="2008" name="Nature">
        <title>The Trichoplax genome and the nature of placozoans.</title>
        <authorList>
            <person name="Srivastava M."/>
            <person name="Begovic E."/>
            <person name="Chapman J."/>
            <person name="Putnam N.H."/>
            <person name="Hellsten U."/>
            <person name="Kawashima T."/>
            <person name="Kuo A."/>
            <person name="Mitros T."/>
            <person name="Salamov A."/>
            <person name="Carpenter M.L."/>
            <person name="Signorovitch A.Y."/>
            <person name="Moreno M.A."/>
            <person name="Kamm K."/>
            <person name="Grimwood J."/>
            <person name="Schmutz J."/>
            <person name="Shapiro H."/>
            <person name="Grigoriev I.V."/>
            <person name="Buss L.W."/>
            <person name="Schierwater B."/>
            <person name="Dellaporta S.L."/>
            <person name="Rokhsar D.S."/>
        </authorList>
    </citation>
    <scope>NUCLEOTIDE SEQUENCE [LARGE SCALE GENOMIC DNA]</scope>
    <source>
        <strain evidence="4 5">Grell-BS-1999</strain>
    </source>
</reference>
<comment type="subcellular location">
    <subcellularLocation>
        <location evidence="1">Nucleus</location>
    </subcellularLocation>
</comment>
<dbReference type="Proteomes" id="UP000009022">
    <property type="component" value="Unassembled WGS sequence"/>
</dbReference>
<accession>B3RSM5</accession>
<evidence type="ECO:0000313" key="4">
    <source>
        <dbReference type="EMBL" id="EDV27082.1"/>
    </source>
</evidence>
<dbReference type="CTD" id="6751752"/>
<name>B3RSM5_TRIAD</name>
<dbReference type="PANTHER" id="PTHR13213:SF2">
    <property type="entry name" value="MYB-BINDING PROTEIN 1A"/>
    <property type="match status" value="1"/>
</dbReference>
<evidence type="ECO:0008006" key="6">
    <source>
        <dbReference type="Google" id="ProtNLM"/>
    </source>
</evidence>
<dbReference type="Pfam" id="PF04931">
    <property type="entry name" value="DNA_pol_phi"/>
    <property type="match status" value="2"/>
</dbReference>
<dbReference type="EMBL" id="DS985243">
    <property type="protein sequence ID" value="EDV27082.1"/>
    <property type="molecule type" value="Genomic_DNA"/>
</dbReference>
<dbReference type="OMA" id="LQTGHFW"/>
<organism evidence="4 5">
    <name type="scientific">Trichoplax adhaerens</name>
    <name type="common">Trichoplax reptans</name>
    <dbReference type="NCBI Taxonomy" id="10228"/>
    <lineage>
        <taxon>Eukaryota</taxon>
        <taxon>Metazoa</taxon>
        <taxon>Placozoa</taxon>
        <taxon>Uniplacotomia</taxon>
        <taxon>Trichoplacea</taxon>
        <taxon>Trichoplacidae</taxon>
        <taxon>Trichoplax</taxon>
    </lineage>
</organism>
<dbReference type="HOGENOM" id="CLU_311771_0_0_1"/>
<dbReference type="GO" id="GO:0043565">
    <property type="term" value="F:sequence-specific DNA binding"/>
    <property type="evidence" value="ECO:0000318"/>
    <property type="project" value="GO_Central"/>
</dbReference>
<dbReference type="PhylomeDB" id="B3RSM5"/>
<keyword evidence="5" id="KW-1185">Reference proteome</keyword>
<dbReference type="FunCoup" id="B3RSM5">
    <property type="interactions" value="1742"/>
</dbReference>